<accession>A0A1W2H7F5</accession>
<dbReference type="GO" id="GO:0004423">
    <property type="term" value="F:iduronate-2-sulfatase activity"/>
    <property type="evidence" value="ECO:0007669"/>
    <property type="project" value="InterPro"/>
</dbReference>
<dbReference type="PANTHER" id="PTHR45953">
    <property type="entry name" value="IDURONATE 2-SULFATASE"/>
    <property type="match status" value="1"/>
</dbReference>
<gene>
    <name evidence="9" type="ORF">SAMN00777080_3047</name>
</gene>
<dbReference type="AlphaFoldDB" id="A0A1W2H7F5"/>
<evidence type="ECO:0000256" key="5">
    <source>
        <dbReference type="ARBA" id="ARBA00022801"/>
    </source>
</evidence>
<dbReference type="InterPro" id="IPR017850">
    <property type="entry name" value="Alkaline_phosphatase_core_sf"/>
</dbReference>
<dbReference type="Proteomes" id="UP000192333">
    <property type="component" value="Chromosome I"/>
</dbReference>
<dbReference type="GO" id="GO:0005737">
    <property type="term" value="C:cytoplasm"/>
    <property type="evidence" value="ECO:0007669"/>
    <property type="project" value="TreeGrafter"/>
</dbReference>
<evidence type="ECO:0000256" key="1">
    <source>
        <dbReference type="ARBA" id="ARBA00001913"/>
    </source>
</evidence>
<dbReference type="OrthoDB" id="9763552at2"/>
<dbReference type="Gene3D" id="3.40.720.10">
    <property type="entry name" value="Alkaline Phosphatase, subunit A"/>
    <property type="match status" value="1"/>
</dbReference>
<evidence type="ECO:0000256" key="6">
    <source>
        <dbReference type="ARBA" id="ARBA00022837"/>
    </source>
</evidence>
<comment type="similarity">
    <text evidence="2">Belongs to the sulfatase family.</text>
</comment>
<feature type="domain" description="Sulfatase N-terminal" evidence="8">
    <location>
        <begin position="36"/>
        <end position="379"/>
    </location>
</feature>
<evidence type="ECO:0000256" key="7">
    <source>
        <dbReference type="SAM" id="SignalP"/>
    </source>
</evidence>
<dbReference type="InterPro" id="IPR000917">
    <property type="entry name" value="Sulfatase_N"/>
</dbReference>
<evidence type="ECO:0000256" key="3">
    <source>
        <dbReference type="ARBA" id="ARBA00022723"/>
    </source>
</evidence>
<evidence type="ECO:0000256" key="4">
    <source>
        <dbReference type="ARBA" id="ARBA00022729"/>
    </source>
</evidence>
<name>A0A1W2H7F5_9BACT</name>
<evidence type="ECO:0000256" key="2">
    <source>
        <dbReference type="ARBA" id="ARBA00008779"/>
    </source>
</evidence>
<dbReference type="GO" id="GO:0046872">
    <property type="term" value="F:metal ion binding"/>
    <property type="evidence" value="ECO:0007669"/>
    <property type="project" value="UniProtKB-KW"/>
</dbReference>
<keyword evidence="3" id="KW-0479">Metal-binding</keyword>
<evidence type="ECO:0000313" key="9">
    <source>
        <dbReference type="EMBL" id="SMD44426.1"/>
    </source>
</evidence>
<sequence length="504" mass="57372">MKTFQLLNKLFARLFILSAIFLNLPVGPVSAQNEKPNILLIAIDDLNDWVGYLGGHPMVQTPNIDRLAASGIAFTNAHVQAPLCNPSRSSILTGLRPTTTGIYALGPWFRDLDPYKDLVTLPQYFEKNGYETMATGKIFHDAFPPKEERRNGTEFSVWGFHGSFLPRPVEPFVKNTGHPLVDWGVYPESDSLQDDWKVTDWAIEQLENRPENKPFFLSVGIRHPHVPLYASQKWFDLYPEEELLLPETRADDREDIPPFSWYLHWDLPEPRLAWLEMNHQWKPKVRAYLASVSFADMLVGRLLDTLEKEGLTENTIVVLFSDHGYHLGTKGITGKNSLWHESTRVPFIFSGPGIPEKGKLNDAPVELLDLYPTLISLAGLPNKDGLDGQSLIPLLTDIGYRRESPAICTHGPDNHVVVTEEWRFIQYADGSRELYDRKNDQNEWHNLAILEEYIPIMDKLSNYLPKSAKPAPGSKTRLIEMIDGMPYWEGKIIPYGAKVPMKFD</sequence>
<keyword evidence="5" id="KW-0378">Hydrolase</keyword>
<dbReference type="InterPro" id="IPR035874">
    <property type="entry name" value="IDS"/>
</dbReference>
<dbReference type="SUPFAM" id="SSF53649">
    <property type="entry name" value="Alkaline phosphatase-like"/>
    <property type="match status" value="1"/>
</dbReference>
<organism evidence="9 10">
    <name type="scientific">Aquiflexum balticum DSM 16537</name>
    <dbReference type="NCBI Taxonomy" id="758820"/>
    <lineage>
        <taxon>Bacteria</taxon>
        <taxon>Pseudomonadati</taxon>
        <taxon>Bacteroidota</taxon>
        <taxon>Cytophagia</taxon>
        <taxon>Cytophagales</taxon>
        <taxon>Cyclobacteriaceae</taxon>
        <taxon>Aquiflexum</taxon>
    </lineage>
</organism>
<keyword evidence="6" id="KW-0106">Calcium</keyword>
<reference evidence="10" key="1">
    <citation type="submission" date="2017-04" db="EMBL/GenBank/DDBJ databases">
        <authorList>
            <person name="Varghese N."/>
            <person name="Submissions S."/>
        </authorList>
    </citation>
    <scope>NUCLEOTIDE SEQUENCE [LARGE SCALE GENOMIC DNA]</scope>
    <source>
        <strain evidence="10">DSM 16537</strain>
    </source>
</reference>
<feature type="signal peptide" evidence="7">
    <location>
        <begin position="1"/>
        <end position="31"/>
    </location>
</feature>
<dbReference type="RefSeq" id="WP_084121201.1">
    <property type="nucleotide sequence ID" value="NZ_LT838813.1"/>
</dbReference>
<evidence type="ECO:0000259" key="8">
    <source>
        <dbReference type="Pfam" id="PF00884"/>
    </source>
</evidence>
<proteinExistence type="inferred from homology"/>
<keyword evidence="10" id="KW-1185">Reference proteome</keyword>
<dbReference type="EMBL" id="LT838813">
    <property type="protein sequence ID" value="SMD44426.1"/>
    <property type="molecule type" value="Genomic_DNA"/>
</dbReference>
<dbReference type="CDD" id="cd16030">
    <property type="entry name" value="iduronate-2-sulfatase"/>
    <property type="match status" value="1"/>
</dbReference>
<dbReference type="STRING" id="758820.SAMN00777080_3047"/>
<dbReference type="Pfam" id="PF00884">
    <property type="entry name" value="Sulfatase"/>
    <property type="match status" value="1"/>
</dbReference>
<dbReference type="PANTHER" id="PTHR45953:SF1">
    <property type="entry name" value="IDURONATE 2-SULFATASE"/>
    <property type="match status" value="1"/>
</dbReference>
<keyword evidence="4 7" id="KW-0732">Signal</keyword>
<protein>
    <submittedName>
        <fullName evidence="9">Arylsulfatase A</fullName>
    </submittedName>
</protein>
<comment type="cofactor">
    <cofactor evidence="1">
        <name>Ca(2+)</name>
        <dbReference type="ChEBI" id="CHEBI:29108"/>
    </cofactor>
</comment>
<feature type="chain" id="PRO_5013320673" evidence="7">
    <location>
        <begin position="32"/>
        <end position="504"/>
    </location>
</feature>
<evidence type="ECO:0000313" key="10">
    <source>
        <dbReference type="Proteomes" id="UP000192333"/>
    </source>
</evidence>